<protein>
    <recommendedName>
        <fullName evidence="3">Cysteinyl-tRNA synthetase</fullName>
    </recommendedName>
</protein>
<comment type="caution">
    <text evidence="1">The sequence shown here is derived from an EMBL/GenBank/DDBJ whole genome shotgun (WGS) entry which is preliminary data.</text>
</comment>
<name>A0ABW4IJ16_9ACTN</name>
<keyword evidence="2" id="KW-1185">Reference proteome</keyword>
<sequence length="229" mass="23937">MLRITDARSGEPVDIRPGLTRVHAHVAGADTSALRVLLVADALARALELGGTPVVAVAAPTAVLRARADDLGIRPGEPEAPGVGRVLHVVGAQGTAPDGVRVEVAPATGPAGADAAAPPSAVRLALLATPRRLPADLGTAALTEARDTLVRWRKAVASWATRPSRPIPERVRRDLRAAWEDDLDVPAVLEVLRRVESADDIPDGARFETFAHADRLLGLDLTREIGAGP</sequence>
<reference evidence="2" key="1">
    <citation type="journal article" date="2019" name="Int. J. Syst. Evol. Microbiol.">
        <title>The Global Catalogue of Microorganisms (GCM) 10K type strain sequencing project: providing services to taxonomists for standard genome sequencing and annotation.</title>
        <authorList>
            <consortium name="The Broad Institute Genomics Platform"/>
            <consortium name="The Broad Institute Genome Sequencing Center for Infectious Disease"/>
            <person name="Wu L."/>
            <person name="Ma J."/>
        </authorList>
    </citation>
    <scope>NUCLEOTIDE SEQUENCE [LARGE SCALE GENOMIC DNA]</scope>
    <source>
        <strain evidence="2">CGMCC 1.12470</strain>
    </source>
</reference>
<evidence type="ECO:0000313" key="1">
    <source>
        <dbReference type="EMBL" id="MFD1657314.1"/>
    </source>
</evidence>
<accession>A0ABW4IJ16</accession>
<dbReference type="EMBL" id="JBHUDX010000009">
    <property type="protein sequence ID" value="MFD1657314.1"/>
    <property type="molecule type" value="Genomic_DNA"/>
</dbReference>
<dbReference type="Gene3D" id="1.20.120.640">
    <property type="entry name" value="Anticodon-binding domain of a subclass of class I aminoacyl-tRNA synthetases"/>
    <property type="match status" value="1"/>
</dbReference>
<evidence type="ECO:0008006" key="3">
    <source>
        <dbReference type="Google" id="ProtNLM"/>
    </source>
</evidence>
<proteinExistence type="predicted"/>
<dbReference type="RefSeq" id="WP_381078250.1">
    <property type="nucleotide sequence ID" value="NZ_JBHUDX010000009.1"/>
</dbReference>
<organism evidence="1 2">
    <name type="scientific">Streptomyces caeni</name>
    <dbReference type="NCBI Taxonomy" id="2307231"/>
    <lineage>
        <taxon>Bacteria</taxon>
        <taxon>Bacillati</taxon>
        <taxon>Actinomycetota</taxon>
        <taxon>Actinomycetes</taxon>
        <taxon>Kitasatosporales</taxon>
        <taxon>Streptomycetaceae</taxon>
        <taxon>Streptomyces</taxon>
    </lineage>
</organism>
<gene>
    <name evidence="1" type="ORF">ACFSL4_03465</name>
</gene>
<evidence type="ECO:0000313" key="2">
    <source>
        <dbReference type="Proteomes" id="UP001597261"/>
    </source>
</evidence>
<dbReference type="Proteomes" id="UP001597261">
    <property type="component" value="Unassembled WGS sequence"/>
</dbReference>